<reference evidence="1" key="1">
    <citation type="submission" date="2021-10" db="EMBL/GenBank/DDBJ databases">
        <authorList>
            <person name="Criscuolo A."/>
        </authorList>
    </citation>
    <scope>NUCLEOTIDE SEQUENCE</scope>
    <source>
        <strain evidence="1">CIP111885</strain>
    </source>
</reference>
<evidence type="ECO:0000313" key="1">
    <source>
        <dbReference type="EMBL" id="CAG9606863.1"/>
    </source>
</evidence>
<name>A0A9C7G797_9BACI</name>
<protein>
    <submittedName>
        <fullName evidence="1">Uncharacterized protein</fullName>
    </submittedName>
</protein>
<evidence type="ECO:0000313" key="2">
    <source>
        <dbReference type="Proteomes" id="UP000789845"/>
    </source>
</evidence>
<proteinExistence type="predicted"/>
<dbReference type="AlphaFoldDB" id="A0A9C7G797"/>
<keyword evidence="2" id="KW-1185">Reference proteome</keyword>
<comment type="caution">
    <text evidence="1">The sequence shown here is derived from an EMBL/GenBank/DDBJ whole genome shotgun (WGS) entry which is preliminary data.</text>
</comment>
<gene>
    <name evidence="1" type="ORF">NEOCIP111885_00551</name>
</gene>
<dbReference type="Proteomes" id="UP000789845">
    <property type="component" value="Unassembled WGS sequence"/>
</dbReference>
<accession>A0A9C7G797</accession>
<dbReference type="EMBL" id="CAKJTG010000003">
    <property type="protein sequence ID" value="CAG9606863.1"/>
    <property type="molecule type" value="Genomic_DNA"/>
</dbReference>
<sequence length="57" mass="6660">MVDNVIVPSLHNKVRMITWETLLEEMAALLQNTSKVPDRLVEHYEKFGEKYVLTSKN</sequence>
<organism evidence="1 2">
    <name type="scientific">Pseudoneobacillus rhizosphaerae</name>
    <dbReference type="NCBI Taxonomy" id="2880968"/>
    <lineage>
        <taxon>Bacteria</taxon>
        <taxon>Bacillati</taxon>
        <taxon>Bacillota</taxon>
        <taxon>Bacilli</taxon>
        <taxon>Bacillales</taxon>
        <taxon>Bacillaceae</taxon>
        <taxon>Pseudoneobacillus</taxon>
    </lineage>
</organism>